<sequence length="566" mass="64597">MLGPSVTREPADTTTRLLPSKDGFPGQICRDQDQLDAGNNNNVGPYAWPSRYFRRQSISLEWENFPWIRRKEAVNSPENDLTYFFRVDEGSEQDRYRIESVVDICHDATLEELRDGAKSCPEDKIALLIESCMENDQAKFRPWLGVLSPKQLLEGLLRERFNISNVTSDDIDAESRLIYITDLNQWSILSLVGSAPESLARQLCDFIFRYACSRAVIGISFATDGPRTFSLEFSFPLRVWRSTKALMLDKRTKRSDGEPLRSSTDVTYLRDLAGMLSDPDTVDGVYASQISFLVTGYDQWRWTGLMLIETWFEEVADDPARDMVSSYENDEEDGMLLDPFSQGRDEMEKSVLFPRYHFMRTMQVRLTQCKDEWENLFFNLEKIITGATRKQKAYLAEMQSATTASPMPDSRYRQFDNTGAGIINMIGSLREWVADIQETVETGEIFMSTDVGYFLSSDRHPGNGEDCFPHLTHIRKTFKELRQLQLRFERMLVLCNKILGDFESARKLFALKSQLADPKPVDTPLGVPPSHPETFSALTIMTWMVIVSIPSECAASPLFPKSLIGS</sequence>
<accession>A0A8H6NBZ2</accession>
<dbReference type="Proteomes" id="UP000639643">
    <property type="component" value="Unassembled WGS sequence"/>
</dbReference>
<keyword evidence="3" id="KW-1185">Reference proteome</keyword>
<protein>
    <submittedName>
        <fullName evidence="2">Uncharacterized protein</fullName>
    </submittedName>
</protein>
<evidence type="ECO:0000313" key="3">
    <source>
        <dbReference type="Proteomes" id="UP000639643"/>
    </source>
</evidence>
<name>A0A8H6NBZ2_9PEZI</name>
<dbReference type="AlphaFoldDB" id="A0A8H6NBZ2"/>
<comment type="caution">
    <text evidence="2">The sequence shown here is derived from an EMBL/GenBank/DDBJ whole genome shotgun (WGS) entry which is preliminary data.</text>
</comment>
<dbReference type="OrthoDB" id="10071171at2759"/>
<gene>
    <name evidence="2" type="ORF">CMUS01_08799</name>
</gene>
<organism evidence="2 3">
    <name type="scientific">Colletotrichum musicola</name>
    <dbReference type="NCBI Taxonomy" id="2175873"/>
    <lineage>
        <taxon>Eukaryota</taxon>
        <taxon>Fungi</taxon>
        <taxon>Dikarya</taxon>
        <taxon>Ascomycota</taxon>
        <taxon>Pezizomycotina</taxon>
        <taxon>Sordariomycetes</taxon>
        <taxon>Hypocreomycetidae</taxon>
        <taxon>Glomerellales</taxon>
        <taxon>Glomerellaceae</taxon>
        <taxon>Colletotrichum</taxon>
        <taxon>Colletotrichum orchidearum species complex</taxon>
    </lineage>
</organism>
<feature type="region of interest" description="Disordered" evidence="1">
    <location>
        <begin position="1"/>
        <end position="24"/>
    </location>
</feature>
<evidence type="ECO:0000256" key="1">
    <source>
        <dbReference type="SAM" id="MobiDB-lite"/>
    </source>
</evidence>
<dbReference type="EMBL" id="WIGM01000353">
    <property type="protein sequence ID" value="KAF6827942.1"/>
    <property type="molecule type" value="Genomic_DNA"/>
</dbReference>
<proteinExistence type="predicted"/>
<reference evidence="2" key="1">
    <citation type="journal article" date="2020" name="Phytopathology">
        <title>Genome Sequence Resources of Colletotrichum truncatum, C. plurivorum, C. musicola, and C. sojae: Four Species Pathogenic to Soybean (Glycine max).</title>
        <authorList>
            <person name="Rogerio F."/>
            <person name="Boufleur T.R."/>
            <person name="Ciampi-Guillardi M."/>
            <person name="Sukno S.A."/>
            <person name="Thon M.R."/>
            <person name="Massola Junior N.S."/>
            <person name="Baroncelli R."/>
        </authorList>
    </citation>
    <scope>NUCLEOTIDE SEQUENCE</scope>
    <source>
        <strain evidence="2">LFN0074</strain>
    </source>
</reference>
<evidence type="ECO:0000313" key="2">
    <source>
        <dbReference type="EMBL" id="KAF6827942.1"/>
    </source>
</evidence>